<dbReference type="RefSeq" id="WP_045947166.1">
    <property type="nucleotide sequence ID" value="NZ_JZWV01000234.1"/>
</dbReference>
<keyword evidence="4" id="KW-1185">Reference proteome</keyword>
<feature type="chain" id="PRO_5002470685" evidence="2">
    <location>
        <begin position="35"/>
        <end position="257"/>
    </location>
</feature>
<accession>A0A0F4JN40</accession>
<proteinExistence type="predicted"/>
<name>A0A0F4JN40_9ACTN</name>
<dbReference type="Proteomes" id="UP000033551">
    <property type="component" value="Unassembled WGS sequence"/>
</dbReference>
<gene>
    <name evidence="3" type="ORF">VR44_10555</name>
</gene>
<evidence type="ECO:0000313" key="4">
    <source>
        <dbReference type="Proteomes" id="UP000033551"/>
    </source>
</evidence>
<keyword evidence="3" id="KW-0808">Transferase</keyword>
<sequence>MTTSTTTAPAISRILSAAALATALALGSGTGAVAAGPAGDGWKGEGGLTLNAADNASVDAYVERAKDAEEAISTDVRAAALVTGAELVGFEYRLKSADSLKRKVATSLRERPGQNVDTVLAGLGDAVRYTLQWPDDAYSDGVTTASALLSAWGNDNTKWSNTWGRSSGYKGLNTGWRAPRSGQLFEVQFHTPASKHAQEVTHLLYEEQRLPSTSPARKKELQALQDAEFAAVPVPAGADRLSPPARTGVPLPVPVGR</sequence>
<protein>
    <submittedName>
        <fullName evidence="3">ATP nucleotide 3'-pyrophosphokinase</fullName>
    </submittedName>
</protein>
<keyword evidence="3" id="KW-0418">Kinase</keyword>
<dbReference type="EMBL" id="JZWV01000234">
    <property type="protein sequence ID" value="KJY35244.1"/>
    <property type="molecule type" value="Genomic_DNA"/>
</dbReference>
<dbReference type="OrthoDB" id="4104600at2"/>
<reference evidence="3 4" key="1">
    <citation type="submission" date="2015-02" db="EMBL/GenBank/DDBJ databases">
        <authorList>
            <person name="Ju K.-S."/>
            <person name="Doroghazi J.R."/>
            <person name="Metcalf W."/>
        </authorList>
    </citation>
    <scope>NUCLEOTIDE SEQUENCE [LARGE SCALE GENOMIC DNA]</scope>
    <source>
        <strain evidence="3 4">NRRL ISP-5550</strain>
    </source>
</reference>
<feature type="signal peptide" evidence="2">
    <location>
        <begin position="1"/>
        <end position="34"/>
    </location>
</feature>
<dbReference type="AlphaFoldDB" id="A0A0F4JN40"/>
<keyword evidence="2" id="KW-0732">Signal</keyword>
<dbReference type="PATRIC" id="fig|68223.7.peg.5855"/>
<evidence type="ECO:0000256" key="1">
    <source>
        <dbReference type="SAM" id="MobiDB-lite"/>
    </source>
</evidence>
<evidence type="ECO:0000256" key="2">
    <source>
        <dbReference type="SAM" id="SignalP"/>
    </source>
</evidence>
<feature type="region of interest" description="Disordered" evidence="1">
    <location>
        <begin position="235"/>
        <end position="257"/>
    </location>
</feature>
<organism evidence="3 4">
    <name type="scientific">Streptomyces katrae</name>
    <dbReference type="NCBI Taxonomy" id="68223"/>
    <lineage>
        <taxon>Bacteria</taxon>
        <taxon>Bacillati</taxon>
        <taxon>Actinomycetota</taxon>
        <taxon>Actinomycetes</taxon>
        <taxon>Kitasatosporales</taxon>
        <taxon>Streptomycetaceae</taxon>
        <taxon>Streptomyces</taxon>
    </lineage>
</organism>
<dbReference type="GO" id="GO:0016301">
    <property type="term" value="F:kinase activity"/>
    <property type="evidence" value="ECO:0007669"/>
    <property type="project" value="UniProtKB-KW"/>
</dbReference>
<evidence type="ECO:0000313" key="3">
    <source>
        <dbReference type="EMBL" id="KJY35244.1"/>
    </source>
</evidence>
<comment type="caution">
    <text evidence="3">The sequence shown here is derived from an EMBL/GenBank/DDBJ whole genome shotgun (WGS) entry which is preliminary data.</text>
</comment>